<protein>
    <submittedName>
        <fullName evidence="3">Uncharacterized protein</fullName>
    </submittedName>
</protein>
<evidence type="ECO:0000313" key="3">
    <source>
        <dbReference type="EMBL" id="OXA48401.1"/>
    </source>
</evidence>
<keyword evidence="1" id="KW-0812">Transmembrane</keyword>
<organism evidence="3 4">
    <name type="scientific">Folsomia candida</name>
    <name type="common">Springtail</name>
    <dbReference type="NCBI Taxonomy" id="158441"/>
    <lineage>
        <taxon>Eukaryota</taxon>
        <taxon>Metazoa</taxon>
        <taxon>Ecdysozoa</taxon>
        <taxon>Arthropoda</taxon>
        <taxon>Hexapoda</taxon>
        <taxon>Collembola</taxon>
        <taxon>Entomobryomorpha</taxon>
        <taxon>Isotomoidea</taxon>
        <taxon>Isotomidae</taxon>
        <taxon>Proisotominae</taxon>
        <taxon>Folsomia</taxon>
    </lineage>
</organism>
<dbReference type="AlphaFoldDB" id="A0A226DUL9"/>
<dbReference type="Proteomes" id="UP000198287">
    <property type="component" value="Unassembled WGS sequence"/>
</dbReference>
<evidence type="ECO:0000256" key="2">
    <source>
        <dbReference type="SAM" id="SignalP"/>
    </source>
</evidence>
<dbReference type="EMBL" id="LNIX01000012">
    <property type="protein sequence ID" value="OXA48401.1"/>
    <property type="molecule type" value="Genomic_DNA"/>
</dbReference>
<feature type="signal peptide" evidence="2">
    <location>
        <begin position="1"/>
        <end position="16"/>
    </location>
</feature>
<proteinExistence type="predicted"/>
<feature type="transmembrane region" description="Helical" evidence="1">
    <location>
        <begin position="459"/>
        <end position="478"/>
    </location>
</feature>
<keyword evidence="4" id="KW-1185">Reference proteome</keyword>
<name>A0A226DUL9_FOLCA</name>
<sequence>MVSLLVLILPLLSVSANFSNFSSVLSPFEGCLIEIKNYEGIDLIQTSDVKVPLILIRYALMTVQPSSGSKPMARFFPYEYTSRPESVALNTSNFTYAMPYTDISTRTRFQWKCFARLHLLPPKPDLKAGSKLSSYRDNTMFYVITHFKHGKCKENWIDVHLFDSDNSRYHWNAIGTLDFPFRTLTPKYYVLIRRSVKYKWKFAFSSLWEMFALDNQITGLVITLSKSLGTIQSAELICTTCPAVKKTELKFIPGVKLDIGCRNDLDCSYELPIRFRLGGKIRQDLQKNANKILRLGYKLRLVDLLMELFDSDVAMEIGLLSIGIGKEARNLSFIFSNTHPDHWSSCAEVKMFQRLPVFSVWEDSLLFPKGSRETLTFVTCGGALPSSVNFSGFISSFDVSTWISILTSILTFSLFFTTIYTLLSNYPLTGLRISLEMSVRTLLEQGDHITESSKRFETFINYIFCPWILMAIVLTNAYKGQNITDLTSPLGFQGITSFSQFKTHPANFTIYTMHTAFMERESRTDCATFRRTAMDILFQILFKTKPDNKASFGEFHKIVKNLDIFGRKDVKDPLFLLKPEEQTYFREYLYDKVQLYPDCHLFRFSNFTFFNVLRNCAENVAAFVWSSEGDEIVAKLKQYLGRRGKLRISRGDEPLIFTRRGWKLRGTGRMIPIIERLVRLKEAGIVDELRKLGRLKGQRVDGTGGEGDEVEGLSIPGNIGAIFVLGGTLLAGAAVVGVIEMRHVLLRGGVRFLLVVINTGKKGVNWLWKRYAACGRIKKHAA</sequence>
<feature type="chain" id="PRO_5013211663" evidence="2">
    <location>
        <begin position="17"/>
        <end position="782"/>
    </location>
</feature>
<keyword evidence="2" id="KW-0732">Signal</keyword>
<gene>
    <name evidence="3" type="ORF">Fcan01_17032</name>
</gene>
<feature type="transmembrane region" description="Helical" evidence="1">
    <location>
        <begin position="719"/>
        <end position="739"/>
    </location>
</feature>
<reference evidence="3 4" key="1">
    <citation type="submission" date="2015-12" db="EMBL/GenBank/DDBJ databases">
        <title>The genome of Folsomia candida.</title>
        <authorList>
            <person name="Faddeeva A."/>
            <person name="Derks M.F."/>
            <person name="Anvar Y."/>
            <person name="Smit S."/>
            <person name="Van Straalen N."/>
            <person name="Roelofs D."/>
        </authorList>
    </citation>
    <scope>NUCLEOTIDE SEQUENCE [LARGE SCALE GENOMIC DNA]</scope>
    <source>
        <strain evidence="3 4">VU population</strain>
        <tissue evidence="3">Whole body</tissue>
    </source>
</reference>
<keyword evidence="1" id="KW-1133">Transmembrane helix</keyword>
<evidence type="ECO:0000256" key="1">
    <source>
        <dbReference type="SAM" id="Phobius"/>
    </source>
</evidence>
<evidence type="ECO:0000313" key="4">
    <source>
        <dbReference type="Proteomes" id="UP000198287"/>
    </source>
</evidence>
<keyword evidence="1" id="KW-0472">Membrane</keyword>
<comment type="caution">
    <text evidence="3">The sequence shown here is derived from an EMBL/GenBank/DDBJ whole genome shotgun (WGS) entry which is preliminary data.</text>
</comment>
<accession>A0A226DUL9</accession>
<feature type="transmembrane region" description="Helical" evidence="1">
    <location>
        <begin position="402"/>
        <end position="423"/>
    </location>
</feature>